<dbReference type="Pfam" id="PF14223">
    <property type="entry name" value="Retrotran_gag_2"/>
    <property type="match status" value="1"/>
</dbReference>
<dbReference type="Gene3D" id="4.10.60.10">
    <property type="entry name" value="Zinc finger, CCHC-type"/>
    <property type="match status" value="1"/>
</dbReference>
<organism evidence="2 3">
    <name type="scientific">Cardamine amara subsp. amara</name>
    <dbReference type="NCBI Taxonomy" id="228776"/>
    <lineage>
        <taxon>Eukaryota</taxon>
        <taxon>Viridiplantae</taxon>
        <taxon>Streptophyta</taxon>
        <taxon>Embryophyta</taxon>
        <taxon>Tracheophyta</taxon>
        <taxon>Spermatophyta</taxon>
        <taxon>Magnoliopsida</taxon>
        <taxon>eudicotyledons</taxon>
        <taxon>Gunneridae</taxon>
        <taxon>Pentapetalae</taxon>
        <taxon>rosids</taxon>
        <taxon>malvids</taxon>
        <taxon>Brassicales</taxon>
        <taxon>Brassicaceae</taxon>
        <taxon>Cardamineae</taxon>
        <taxon>Cardamine</taxon>
    </lineage>
</organism>
<evidence type="ECO:0000313" key="2">
    <source>
        <dbReference type="EMBL" id="KAL1190118.1"/>
    </source>
</evidence>
<keyword evidence="3" id="KW-1185">Reference proteome</keyword>
<evidence type="ECO:0000259" key="1">
    <source>
        <dbReference type="SMART" id="SM00343"/>
    </source>
</evidence>
<reference evidence="2 3" key="1">
    <citation type="submission" date="2024-04" db="EMBL/GenBank/DDBJ databases">
        <title>Genome assembly C_amara_ONT_v2.</title>
        <authorList>
            <person name="Yant L."/>
            <person name="Moore C."/>
            <person name="Slenker M."/>
        </authorList>
    </citation>
    <scope>NUCLEOTIDE SEQUENCE [LARGE SCALE GENOMIC DNA]</scope>
    <source>
        <tissue evidence="2">Leaf</tissue>
    </source>
</reference>
<dbReference type="EMBL" id="JBANAX010000880">
    <property type="protein sequence ID" value="KAL1190118.1"/>
    <property type="molecule type" value="Genomic_DNA"/>
</dbReference>
<feature type="domain" description="CCHC-type" evidence="1">
    <location>
        <begin position="255"/>
        <end position="271"/>
    </location>
</feature>
<comment type="caution">
    <text evidence="2">The sequence shown here is derived from an EMBL/GenBank/DDBJ whole genome shotgun (WGS) entry which is preliminary data.</text>
</comment>
<evidence type="ECO:0000313" key="3">
    <source>
        <dbReference type="Proteomes" id="UP001558713"/>
    </source>
</evidence>
<dbReference type="InterPro" id="IPR001878">
    <property type="entry name" value="Znf_CCHC"/>
</dbReference>
<protein>
    <submittedName>
        <fullName evidence="2">Retrovirus-related Pol polyprotein from transposon TNT 1-94</fullName>
    </submittedName>
</protein>
<accession>A0ABD0Z6J9</accession>
<dbReference type="SUPFAM" id="SSF57756">
    <property type="entry name" value="Retrovirus zinc finger-like domains"/>
    <property type="match status" value="1"/>
</dbReference>
<dbReference type="AlphaFoldDB" id="A0ABD0Z6J9"/>
<dbReference type="InterPro" id="IPR036875">
    <property type="entry name" value="Znf_CCHC_sf"/>
</dbReference>
<sequence length="287" mass="33078">MSKTTHQNLFSLRSILENDKLNGSNFLDWYRNLRIVLKQERKDYVLEKVLPEKLRSNASHAVYDAWNKHYNDVVDVRCLMLATMNSDLQMQYENVASPIEIITSLKAMFQEQARTERYQTVKSLVECKLPKDAPVSPHVIKMMGYIDNLGKLDCPISQELATDIILQSLPSSYDQFVVNYNMNYLTKTLTELHGLLKSAEHDIKKGTPNVLLVQRGKRFEKPGKDKGRGRAVQIVNHDKPMSSCKPKSGPADVDKCQYCKEPGHWKRNCKKYLEDSQEIEKMYETSS</sequence>
<gene>
    <name evidence="2" type="ORF">V5N11_015539</name>
</gene>
<name>A0ABD0Z6J9_CARAN</name>
<proteinExistence type="predicted"/>
<dbReference type="Proteomes" id="UP001558713">
    <property type="component" value="Unassembled WGS sequence"/>
</dbReference>
<dbReference type="Pfam" id="PF00098">
    <property type="entry name" value="zf-CCHC"/>
    <property type="match status" value="1"/>
</dbReference>
<dbReference type="SMART" id="SM00343">
    <property type="entry name" value="ZnF_C2HC"/>
    <property type="match status" value="1"/>
</dbReference>